<organism evidence="2 3">
    <name type="scientific">Mesonia phycicola</name>
    <dbReference type="NCBI Taxonomy" id="579105"/>
    <lineage>
        <taxon>Bacteria</taxon>
        <taxon>Pseudomonadati</taxon>
        <taxon>Bacteroidota</taxon>
        <taxon>Flavobacteriia</taxon>
        <taxon>Flavobacteriales</taxon>
        <taxon>Flavobacteriaceae</taxon>
        <taxon>Mesonia</taxon>
    </lineage>
</organism>
<dbReference type="RefSeq" id="WP_073150543.1">
    <property type="nucleotide sequence ID" value="NZ_FQYY01000005.1"/>
</dbReference>
<evidence type="ECO:0000313" key="2">
    <source>
        <dbReference type="EMBL" id="SHI87116.1"/>
    </source>
</evidence>
<dbReference type="EMBL" id="FQYY01000005">
    <property type="protein sequence ID" value="SHI87116.1"/>
    <property type="molecule type" value="Genomic_DNA"/>
</dbReference>
<feature type="domain" description="SnoaL-like" evidence="1">
    <location>
        <begin position="27"/>
        <end position="137"/>
    </location>
</feature>
<dbReference type="STRING" id="579105.SAMN04488096_105182"/>
<sequence length="160" mass="18559">MKNFFFLVCLISFQVFSQTEKDNIDTNLNLWHQAAAEANFEKYFGLMTKDAVFIGTDASENWNVEQFKVYAKPHFDKGKAWKFIALQRNIYHNSKEKIAWFDELLQTDLGLCRGSGVLQLTPDGWKIKHYVLSVTIPNENVSAVKKMNQKHDQTLIPQLK</sequence>
<name>A0A1M6ENW3_9FLAO</name>
<dbReference type="Proteomes" id="UP000184225">
    <property type="component" value="Unassembled WGS sequence"/>
</dbReference>
<dbReference type="SUPFAM" id="SSF54427">
    <property type="entry name" value="NTF2-like"/>
    <property type="match status" value="1"/>
</dbReference>
<keyword evidence="3" id="KW-1185">Reference proteome</keyword>
<dbReference type="AlphaFoldDB" id="A0A1M6ENW3"/>
<accession>A0A1M6ENW3</accession>
<reference evidence="2 3" key="1">
    <citation type="submission" date="2016-11" db="EMBL/GenBank/DDBJ databases">
        <authorList>
            <person name="Jaros S."/>
            <person name="Januszkiewicz K."/>
            <person name="Wedrychowicz H."/>
        </authorList>
    </citation>
    <scope>NUCLEOTIDE SEQUENCE [LARGE SCALE GENOMIC DNA]</scope>
    <source>
        <strain evidence="2 3">DSM 21425</strain>
    </source>
</reference>
<dbReference type="Pfam" id="PF13474">
    <property type="entry name" value="SnoaL_3"/>
    <property type="match status" value="1"/>
</dbReference>
<protein>
    <submittedName>
        <fullName evidence="2">SnoaL-like domain-containing protein</fullName>
    </submittedName>
</protein>
<evidence type="ECO:0000313" key="3">
    <source>
        <dbReference type="Proteomes" id="UP000184225"/>
    </source>
</evidence>
<dbReference type="InterPro" id="IPR037401">
    <property type="entry name" value="SnoaL-like"/>
</dbReference>
<dbReference type="OrthoDB" id="271716at2"/>
<evidence type="ECO:0000259" key="1">
    <source>
        <dbReference type="Pfam" id="PF13474"/>
    </source>
</evidence>
<gene>
    <name evidence="2" type="ORF">SAMN04488096_105182</name>
</gene>
<proteinExistence type="predicted"/>
<dbReference type="InterPro" id="IPR032710">
    <property type="entry name" value="NTF2-like_dom_sf"/>
</dbReference>